<dbReference type="HOGENOM" id="CLU_127162_1_0_4"/>
<dbReference type="CDD" id="cd00165">
    <property type="entry name" value="S4"/>
    <property type="match status" value="1"/>
</dbReference>
<dbReference type="eggNOG" id="COG2501">
    <property type="taxonomic scope" value="Bacteria"/>
</dbReference>
<protein>
    <submittedName>
        <fullName evidence="2">Uncharacterized protein</fullName>
    </submittedName>
</protein>
<dbReference type="Proteomes" id="UP000017813">
    <property type="component" value="Unassembled WGS sequence"/>
</dbReference>
<sequence>MNANVYLEEQEYIALCDLLKLAGLVESGGQAKNAIASGKVLRNGKVEIRKTAKIRGGDVIEFSNVILEVCDGYDPED</sequence>
<evidence type="ECO:0000313" key="2">
    <source>
        <dbReference type="EMBL" id="EFG31950.1"/>
    </source>
</evidence>
<proteinExistence type="predicted"/>
<dbReference type="Gene3D" id="3.10.290.10">
    <property type="entry name" value="RNA-binding S4 domain"/>
    <property type="match status" value="1"/>
</dbReference>
<dbReference type="RefSeq" id="WP_002641263.1">
    <property type="nucleotide sequence ID" value="NZ_CP019448.1"/>
</dbReference>
<name>V9HMG2_9NEIS</name>
<evidence type="ECO:0000313" key="3">
    <source>
        <dbReference type="Proteomes" id="UP000017813"/>
    </source>
</evidence>
<reference evidence="2 3" key="1">
    <citation type="submission" date="2010-03" db="EMBL/GenBank/DDBJ databases">
        <authorList>
            <consortium name="The Broad Institute Genome Sequencing Platform"/>
            <person name="Ward D."/>
            <person name="Earl A."/>
            <person name="Feldgarden M."/>
            <person name="Gevers D."/>
            <person name="Young S."/>
            <person name="Zeng Q."/>
            <person name="Koehrsen M."/>
            <person name="Alvarado L."/>
            <person name="Berlin A.M."/>
            <person name="Borenstein D."/>
            <person name="Chapman S.B."/>
            <person name="Chen Z."/>
            <person name="Engels R."/>
            <person name="Freedman E."/>
            <person name="Gellesch M."/>
            <person name="Goldberg J."/>
            <person name="Griggs A."/>
            <person name="Gujja S."/>
            <person name="Heilman E.R."/>
            <person name="Heiman D.I."/>
            <person name="Hepburn T.A."/>
            <person name="Howarth C."/>
            <person name="Jen D."/>
            <person name="Larson L."/>
            <person name="Mehta T."/>
            <person name="Park D."/>
            <person name="Pearson M."/>
            <person name="Richards J."/>
            <person name="Roberts A."/>
            <person name="Saif S."/>
            <person name="Shea T.D."/>
            <person name="Shenoy N."/>
            <person name="Sisk P."/>
            <person name="Stolte C."/>
            <person name="Sykes S.N."/>
            <person name="Walk T."/>
            <person name="White J."/>
            <person name="Yandava C."/>
            <person name="Izard J."/>
            <person name="Baranova O.V."/>
            <person name="Blanton J.M."/>
            <person name="Tanner A.C."/>
            <person name="Dewhirst F."/>
            <person name="Haas B."/>
            <person name="Nusbaum C."/>
            <person name="Birren B."/>
        </authorList>
    </citation>
    <scope>NUCLEOTIDE SEQUENCE [LARGE SCALE GENOMIC DNA]</scope>
    <source>
        <strain evidence="2 3">ATCC 29453</strain>
    </source>
</reference>
<keyword evidence="1" id="KW-0694">RNA-binding</keyword>
<dbReference type="AlphaFoldDB" id="V9HMG2"/>
<organism evidence="2 3">
    <name type="scientific">Simonsiella muelleri ATCC 29453</name>
    <dbReference type="NCBI Taxonomy" id="641147"/>
    <lineage>
        <taxon>Bacteria</taxon>
        <taxon>Pseudomonadati</taxon>
        <taxon>Pseudomonadota</taxon>
        <taxon>Betaproteobacteria</taxon>
        <taxon>Neisseriales</taxon>
        <taxon>Neisseriaceae</taxon>
        <taxon>Simonsiella</taxon>
    </lineage>
</organism>
<evidence type="ECO:0000256" key="1">
    <source>
        <dbReference type="PROSITE-ProRule" id="PRU00182"/>
    </source>
</evidence>
<comment type="caution">
    <text evidence="2">The sequence shown here is derived from an EMBL/GenBank/DDBJ whole genome shotgun (WGS) entry which is preliminary data.</text>
</comment>
<dbReference type="SUPFAM" id="SSF55174">
    <property type="entry name" value="Alpha-L RNA-binding motif"/>
    <property type="match status" value="1"/>
</dbReference>
<dbReference type="EMBL" id="ADCY02000006">
    <property type="protein sequence ID" value="EFG31950.1"/>
    <property type="molecule type" value="Genomic_DNA"/>
</dbReference>
<reference evidence="2 3" key="2">
    <citation type="submission" date="2011-10" db="EMBL/GenBank/DDBJ databases">
        <title>The Genome Sequence of Simonsiella muelleri ATCC 29453.</title>
        <authorList>
            <consortium name="The Broad Institute Genome Sequencing Platform"/>
            <consortium name="The Broad Institute Genome Sequencing Center for Infectious Disease"/>
            <person name="Earl A."/>
            <person name="Ward D."/>
            <person name="Feldgarden M."/>
            <person name="Gevers D."/>
            <person name="Izard J."/>
            <person name="Baranova O.V."/>
            <person name="Blanton J.M."/>
            <person name="Tanner A.C."/>
            <person name="Dewhirst F."/>
            <person name="Young S.K."/>
            <person name="Zeng Q."/>
            <person name="Gargeya S."/>
            <person name="Fitzgerald M."/>
            <person name="Haas B."/>
            <person name="Abouelleil A."/>
            <person name="Alvarado L."/>
            <person name="Arachchi H.M."/>
            <person name="Berlin A."/>
            <person name="Brown A."/>
            <person name="Chapman S.B."/>
            <person name="Chen Z."/>
            <person name="Dunbar C."/>
            <person name="Freedman E."/>
            <person name="Gearin G."/>
            <person name="Goldberg J."/>
            <person name="Griggs A."/>
            <person name="Gujja S."/>
            <person name="Heiman D."/>
            <person name="Howarth C."/>
            <person name="Larson L."/>
            <person name="Lui A."/>
            <person name="MacDonald P.J.P."/>
            <person name="Montmayeur A."/>
            <person name="Murphy C."/>
            <person name="Neiman D."/>
            <person name="Pearson M."/>
            <person name="Priest M."/>
            <person name="Roberts A."/>
            <person name="Saif S."/>
            <person name="Shea T."/>
            <person name="Shenoy N."/>
            <person name="Sisk P."/>
            <person name="Stolte C."/>
            <person name="Sykes S."/>
            <person name="Wortman J."/>
            <person name="Nusbaum C."/>
            <person name="Birren B."/>
        </authorList>
    </citation>
    <scope>NUCLEOTIDE SEQUENCE [LARGE SCALE GENOMIC DNA]</scope>
    <source>
        <strain evidence="2 3">ATCC 29453</strain>
    </source>
</reference>
<gene>
    <name evidence="2" type="ORF">HMPREF9021_00353</name>
</gene>
<accession>V9HMG2</accession>
<dbReference type="GO" id="GO:0003723">
    <property type="term" value="F:RNA binding"/>
    <property type="evidence" value="ECO:0007669"/>
    <property type="project" value="UniProtKB-KW"/>
</dbReference>
<dbReference type="PROSITE" id="PS50889">
    <property type="entry name" value="S4"/>
    <property type="match status" value="1"/>
</dbReference>
<dbReference type="OrthoDB" id="9802835at2"/>
<keyword evidence="3" id="KW-1185">Reference proteome</keyword>
<dbReference type="InterPro" id="IPR036986">
    <property type="entry name" value="S4_RNA-bd_sf"/>
</dbReference>
<dbReference type="Pfam" id="PF13275">
    <property type="entry name" value="S4_2"/>
    <property type="match status" value="1"/>
</dbReference>
<dbReference type="KEGG" id="smur:BWP33_00820"/>